<protein>
    <submittedName>
        <fullName evidence="1">Uncharacterized protein</fullName>
    </submittedName>
</protein>
<evidence type="ECO:0000313" key="2">
    <source>
        <dbReference type="Proteomes" id="UP000438429"/>
    </source>
</evidence>
<dbReference type="Proteomes" id="UP000438429">
    <property type="component" value="Unassembled WGS sequence"/>
</dbReference>
<dbReference type="EMBL" id="VEVO01000015">
    <property type="protein sequence ID" value="KAF0030110.1"/>
    <property type="molecule type" value="Genomic_DNA"/>
</dbReference>
<evidence type="ECO:0000313" key="1">
    <source>
        <dbReference type="EMBL" id="KAF0030110.1"/>
    </source>
</evidence>
<comment type="caution">
    <text evidence="1">The sequence shown here is derived from an EMBL/GenBank/DDBJ whole genome shotgun (WGS) entry which is preliminary data.</text>
</comment>
<gene>
    <name evidence="1" type="ORF">F2P81_016841</name>
</gene>
<sequence length="90" mass="9680">MRTEDEGCETKPLKTDLCVLNVLANDIRVTSGELGEILGLAAASAAKDQAWLPRALMSHGRNENAASQGRRPLTTDRIDIHLVLAASVEL</sequence>
<dbReference type="AlphaFoldDB" id="A0A6A4SE60"/>
<name>A0A6A4SE60_SCOMX</name>
<organism evidence="1 2">
    <name type="scientific">Scophthalmus maximus</name>
    <name type="common">Turbot</name>
    <name type="synonym">Psetta maxima</name>
    <dbReference type="NCBI Taxonomy" id="52904"/>
    <lineage>
        <taxon>Eukaryota</taxon>
        <taxon>Metazoa</taxon>
        <taxon>Chordata</taxon>
        <taxon>Craniata</taxon>
        <taxon>Vertebrata</taxon>
        <taxon>Euteleostomi</taxon>
        <taxon>Actinopterygii</taxon>
        <taxon>Neopterygii</taxon>
        <taxon>Teleostei</taxon>
        <taxon>Neoteleostei</taxon>
        <taxon>Acanthomorphata</taxon>
        <taxon>Carangaria</taxon>
        <taxon>Pleuronectiformes</taxon>
        <taxon>Pleuronectoidei</taxon>
        <taxon>Scophthalmidae</taxon>
        <taxon>Scophthalmus</taxon>
    </lineage>
</organism>
<reference evidence="1 2" key="1">
    <citation type="submission" date="2019-06" db="EMBL/GenBank/DDBJ databases">
        <title>Draft genomes of female and male turbot (Scophthalmus maximus).</title>
        <authorList>
            <person name="Xu H."/>
            <person name="Xu X.-W."/>
            <person name="Shao C."/>
            <person name="Chen S."/>
        </authorList>
    </citation>
    <scope>NUCLEOTIDE SEQUENCE [LARGE SCALE GENOMIC DNA]</scope>
    <source>
        <strain evidence="1">Ysfricsl-2016a</strain>
        <tissue evidence="1">Blood</tissue>
    </source>
</reference>
<proteinExistence type="predicted"/>
<accession>A0A6A4SE60</accession>